<dbReference type="Pfam" id="PF02310">
    <property type="entry name" value="B12-binding"/>
    <property type="match status" value="1"/>
</dbReference>
<dbReference type="SUPFAM" id="SSF102114">
    <property type="entry name" value="Radical SAM enzymes"/>
    <property type="match status" value="1"/>
</dbReference>
<dbReference type="SFLD" id="SFLDG01123">
    <property type="entry name" value="methyltransferase_(Class_B)"/>
    <property type="match status" value="1"/>
</dbReference>
<dbReference type="SFLD" id="SFLDG01082">
    <property type="entry name" value="B12-binding_domain_containing"/>
    <property type="match status" value="1"/>
</dbReference>
<dbReference type="GO" id="GO:0003824">
    <property type="term" value="F:catalytic activity"/>
    <property type="evidence" value="ECO:0007669"/>
    <property type="project" value="InterPro"/>
</dbReference>
<evidence type="ECO:0000313" key="9">
    <source>
        <dbReference type="Proteomes" id="UP000229213"/>
    </source>
</evidence>
<dbReference type="PANTHER" id="PTHR43409">
    <property type="entry name" value="ANAEROBIC MAGNESIUM-PROTOPORPHYRIN IX MONOMETHYL ESTER CYCLASE-RELATED"/>
    <property type="match status" value="1"/>
</dbReference>
<comment type="cofactor">
    <cofactor evidence="1">
        <name>[4Fe-4S] cluster</name>
        <dbReference type="ChEBI" id="CHEBI:49883"/>
    </cofactor>
</comment>
<proteinExistence type="predicted"/>
<dbReference type="SMART" id="SM00729">
    <property type="entry name" value="Elp3"/>
    <property type="match status" value="1"/>
</dbReference>
<dbReference type="InterPro" id="IPR058240">
    <property type="entry name" value="rSAM_sf"/>
</dbReference>
<dbReference type="Gene3D" id="3.40.50.280">
    <property type="entry name" value="Cobalamin-binding domain"/>
    <property type="match status" value="1"/>
</dbReference>
<dbReference type="InterPro" id="IPR007197">
    <property type="entry name" value="rSAM"/>
</dbReference>
<keyword evidence="2" id="KW-0949">S-adenosyl-L-methionine</keyword>
<dbReference type="InterPro" id="IPR051198">
    <property type="entry name" value="BchE-like"/>
</dbReference>
<accession>A0A2M7YG54</accession>
<evidence type="ECO:0000313" key="8">
    <source>
        <dbReference type="EMBL" id="PJA61945.1"/>
    </source>
</evidence>
<keyword evidence="4" id="KW-0408">Iron</keyword>
<sequence>MKILLANPSCKKEINRGYEKYFIRAGSRWPHSSIKRKGELPHYLPFPFFLAYTAALLLRKGFEVEVIDAVALDMEKEAFLERVEKISPEFILFETTTPTVDEDLTLIEEIKRKSRSPRIILCGPHATVFYKELLKSSSAVDFIALGEYEYTILELLSAIRERRGIDNIPGLASRGKEGVVEEKSLIAPLDKLPFPSRDIFPENKSPNVQIYWDSFCQNRPAVQMHTSRGCPYHCYFCVWNQIMYRNGKYRLSSPKRVVDEMEEVINKYGAREIYFDDDDFTISRKHVLDICQEIKRRNLKVKWSCMGDAINLDEEEIYEMASSGCIGMKFGVESGSPKVLREIGKPINLKRVKQITYWCNKYRIKTHAAFSVGLLHETEKDMEKSLKFANGLNVDTIQVSICTPFPGTIFYEEALKEGHLFYSSWNEFDGKSKSIIQSPDLKAERIEKFRRKFFQSWLLHSLFRPSWIMRNLYYLFRSIRGIGLKFLLARVYDELKDELKIK</sequence>
<dbReference type="CDD" id="cd01335">
    <property type="entry name" value="Radical_SAM"/>
    <property type="match status" value="1"/>
</dbReference>
<reference evidence="9" key="1">
    <citation type="submission" date="2017-09" db="EMBL/GenBank/DDBJ databases">
        <title>Depth-based differentiation of microbial function through sediment-hosted aquifers and enrichment of novel symbionts in the deep terrestrial subsurface.</title>
        <authorList>
            <person name="Probst A.J."/>
            <person name="Ladd B."/>
            <person name="Jarett J.K."/>
            <person name="Geller-Mcgrath D.E."/>
            <person name="Sieber C.M.K."/>
            <person name="Emerson J.B."/>
            <person name="Anantharaman K."/>
            <person name="Thomas B.C."/>
            <person name="Malmstrom R."/>
            <person name="Stieglmeier M."/>
            <person name="Klingl A."/>
            <person name="Woyke T."/>
            <person name="Ryan C.M."/>
            <person name="Banfield J.F."/>
        </authorList>
    </citation>
    <scope>NUCLEOTIDE SEQUENCE [LARGE SCALE GENOMIC DNA]</scope>
</reference>
<dbReference type="InterPro" id="IPR006158">
    <property type="entry name" value="Cobalamin-bd"/>
</dbReference>
<evidence type="ECO:0000259" key="6">
    <source>
        <dbReference type="PROSITE" id="PS51332"/>
    </source>
</evidence>
<comment type="caution">
    <text evidence="8">The sequence shown here is derived from an EMBL/GenBank/DDBJ whole genome shotgun (WGS) entry which is preliminary data.</text>
</comment>
<feature type="domain" description="Radical SAM core" evidence="7">
    <location>
        <begin position="216"/>
        <end position="440"/>
    </location>
</feature>
<evidence type="ECO:0000256" key="1">
    <source>
        <dbReference type="ARBA" id="ARBA00001966"/>
    </source>
</evidence>
<organism evidence="8 9">
    <name type="scientific">bacterium (Candidatus Ratteibacteria) CG_4_9_14_3_um_filter_41_21</name>
    <dbReference type="NCBI Taxonomy" id="2014289"/>
    <lineage>
        <taxon>Bacteria</taxon>
        <taxon>Candidatus Ratteibacteria</taxon>
    </lineage>
</organism>
<protein>
    <submittedName>
        <fullName evidence="8">Uncharacterized protein</fullName>
    </submittedName>
</protein>
<dbReference type="GO" id="GO:0051539">
    <property type="term" value="F:4 iron, 4 sulfur cluster binding"/>
    <property type="evidence" value="ECO:0007669"/>
    <property type="project" value="UniProtKB-KW"/>
</dbReference>
<keyword evidence="3" id="KW-0479">Metal-binding</keyword>
<dbReference type="GO" id="GO:0046872">
    <property type="term" value="F:metal ion binding"/>
    <property type="evidence" value="ECO:0007669"/>
    <property type="project" value="UniProtKB-KW"/>
</dbReference>
<dbReference type="GO" id="GO:0005829">
    <property type="term" value="C:cytosol"/>
    <property type="evidence" value="ECO:0007669"/>
    <property type="project" value="TreeGrafter"/>
</dbReference>
<evidence type="ECO:0000256" key="5">
    <source>
        <dbReference type="ARBA" id="ARBA00023014"/>
    </source>
</evidence>
<dbReference type="Proteomes" id="UP000229213">
    <property type="component" value="Unassembled WGS sequence"/>
</dbReference>
<dbReference type="Gene3D" id="3.80.30.20">
    <property type="entry name" value="tm_1862 like domain"/>
    <property type="match status" value="1"/>
</dbReference>
<dbReference type="Pfam" id="PF04055">
    <property type="entry name" value="Radical_SAM"/>
    <property type="match status" value="1"/>
</dbReference>
<dbReference type="PANTHER" id="PTHR43409:SF16">
    <property type="entry name" value="SLR0320 PROTEIN"/>
    <property type="match status" value="1"/>
</dbReference>
<keyword evidence="5" id="KW-0411">Iron-sulfur</keyword>
<dbReference type="GO" id="GO:0031419">
    <property type="term" value="F:cobalamin binding"/>
    <property type="evidence" value="ECO:0007669"/>
    <property type="project" value="InterPro"/>
</dbReference>
<evidence type="ECO:0000256" key="4">
    <source>
        <dbReference type="ARBA" id="ARBA00023004"/>
    </source>
</evidence>
<feature type="domain" description="B12-binding" evidence="6">
    <location>
        <begin position="29"/>
        <end position="166"/>
    </location>
</feature>
<dbReference type="CDD" id="cd02068">
    <property type="entry name" value="radical_SAM_B12_BD"/>
    <property type="match status" value="1"/>
</dbReference>
<dbReference type="InterPro" id="IPR034466">
    <property type="entry name" value="Methyltransferase_Class_B"/>
</dbReference>
<gene>
    <name evidence="8" type="ORF">CO162_03645</name>
</gene>
<dbReference type="AlphaFoldDB" id="A0A2M7YG54"/>
<dbReference type="PROSITE" id="PS51918">
    <property type="entry name" value="RADICAL_SAM"/>
    <property type="match status" value="1"/>
</dbReference>
<evidence type="ECO:0000256" key="3">
    <source>
        <dbReference type="ARBA" id="ARBA00022723"/>
    </source>
</evidence>
<dbReference type="EMBL" id="PFWI01000121">
    <property type="protein sequence ID" value="PJA61945.1"/>
    <property type="molecule type" value="Genomic_DNA"/>
</dbReference>
<dbReference type="InterPro" id="IPR006638">
    <property type="entry name" value="Elp3/MiaA/NifB-like_rSAM"/>
</dbReference>
<name>A0A2M7YG54_9BACT</name>
<dbReference type="InterPro" id="IPR023404">
    <property type="entry name" value="rSAM_horseshoe"/>
</dbReference>
<dbReference type="SFLD" id="SFLDS00029">
    <property type="entry name" value="Radical_SAM"/>
    <property type="match status" value="1"/>
</dbReference>
<evidence type="ECO:0000259" key="7">
    <source>
        <dbReference type="PROSITE" id="PS51918"/>
    </source>
</evidence>
<evidence type="ECO:0000256" key="2">
    <source>
        <dbReference type="ARBA" id="ARBA00022691"/>
    </source>
</evidence>
<dbReference type="PROSITE" id="PS51332">
    <property type="entry name" value="B12_BINDING"/>
    <property type="match status" value="1"/>
</dbReference>